<keyword evidence="4" id="KW-0281">Fimbrium</keyword>
<gene>
    <name evidence="6" type="ORF">ACFPM8_00730</name>
</gene>
<dbReference type="Gene3D" id="2.60.40.1090">
    <property type="entry name" value="Fimbrial-type adhesion domain"/>
    <property type="match status" value="1"/>
</dbReference>
<dbReference type="InterPro" id="IPR050263">
    <property type="entry name" value="Bact_Fimbrial_Adh_Pro"/>
</dbReference>
<name>A0ABW0M370_9BURK</name>
<dbReference type="SUPFAM" id="SSF49401">
    <property type="entry name" value="Bacterial adhesins"/>
    <property type="match status" value="1"/>
</dbReference>
<dbReference type="Pfam" id="PF16970">
    <property type="entry name" value="FimA"/>
    <property type="match status" value="1"/>
</dbReference>
<comment type="caution">
    <text evidence="6">The sequence shown here is derived from an EMBL/GenBank/DDBJ whole genome shotgun (WGS) entry which is preliminary data.</text>
</comment>
<comment type="similarity">
    <text evidence="2">Belongs to the fimbrial protein family.</text>
</comment>
<dbReference type="InterPro" id="IPR039458">
    <property type="entry name" value="FimA-like"/>
</dbReference>
<evidence type="ECO:0000256" key="5">
    <source>
        <dbReference type="SAM" id="SignalP"/>
    </source>
</evidence>
<dbReference type="InterPro" id="IPR008966">
    <property type="entry name" value="Adhesion_dom_sf"/>
</dbReference>
<evidence type="ECO:0000313" key="7">
    <source>
        <dbReference type="Proteomes" id="UP001596045"/>
    </source>
</evidence>
<evidence type="ECO:0000256" key="1">
    <source>
        <dbReference type="ARBA" id="ARBA00004561"/>
    </source>
</evidence>
<dbReference type="PANTHER" id="PTHR33420">
    <property type="entry name" value="FIMBRIAL SUBUNIT ELFA-RELATED"/>
    <property type="match status" value="1"/>
</dbReference>
<dbReference type="Proteomes" id="UP001596045">
    <property type="component" value="Unassembled WGS sequence"/>
</dbReference>
<evidence type="ECO:0000313" key="6">
    <source>
        <dbReference type="EMBL" id="MFC5472473.1"/>
    </source>
</evidence>
<organism evidence="6 7">
    <name type="scientific">Paraherbaspirillum soli</name>
    <dbReference type="NCBI Taxonomy" id="631222"/>
    <lineage>
        <taxon>Bacteria</taxon>
        <taxon>Pseudomonadati</taxon>
        <taxon>Pseudomonadota</taxon>
        <taxon>Betaproteobacteria</taxon>
        <taxon>Burkholderiales</taxon>
        <taxon>Oxalobacteraceae</taxon>
        <taxon>Paraherbaspirillum</taxon>
    </lineage>
</organism>
<dbReference type="EMBL" id="JBHSMT010000004">
    <property type="protein sequence ID" value="MFC5472473.1"/>
    <property type="molecule type" value="Genomic_DNA"/>
</dbReference>
<keyword evidence="3 5" id="KW-0732">Signal</keyword>
<sequence>MKKSLISLSVLATFGLLASSSSFAQAQGGQIDFNGRLTDSTCTIDGAANQTVTLPTLSTKGLSKAGEVGGATSFQIKVKDCSGALTKIAAHFESKLNMDPTHRTLKQTSTAADAAKEVQLQLLNADGSVLPVGSTGQSYVVSGGAPGIGGLPGIDTGSGTMTYAVQYYATGAATQGPVTSSTLYTLAYP</sequence>
<comment type="subcellular location">
    <subcellularLocation>
        <location evidence="1">Fimbrium</location>
    </subcellularLocation>
</comment>
<dbReference type="InterPro" id="IPR036937">
    <property type="entry name" value="Adhesion_dom_fimbrial_sf"/>
</dbReference>
<reference evidence="7" key="1">
    <citation type="journal article" date="2019" name="Int. J. Syst. Evol. Microbiol.">
        <title>The Global Catalogue of Microorganisms (GCM) 10K type strain sequencing project: providing services to taxonomists for standard genome sequencing and annotation.</title>
        <authorList>
            <consortium name="The Broad Institute Genomics Platform"/>
            <consortium name="The Broad Institute Genome Sequencing Center for Infectious Disease"/>
            <person name="Wu L."/>
            <person name="Ma J."/>
        </authorList>
    </citation>
    <scope>NUCLEOTIDE SEQUENCE [LARGE SCALE GENOMIC DNA]</scope>
    <source>
        <strain evidence="7">JCM 17066</strain>
    </source>
</reference>
<feature type="signal peptide" evidence="5">
    <location>
        <begin position="1"/>
        <end position="26"/>
    </location>
</feature>
<protein>
    <submittedName>
        <fullName evidence="6">Fimbrial protein</fullName>
    </submittedName>
</protein>
<feature type="chain" id="PRO_5045849903" evidence="5">
    <location>
        <begin position="27"/>
        <end position="189"/>
    </location>
</feature>
<dbReference type="RefSeq" id="WP_378993947.1">
    <property type="nucleotide sequence ID" value="NZ_JBHSMT010000004.1"/>
</dbReference>
<proteinExistence type="inferred from homology"/>
<evidence type="ECO:0000256" key="4">
    <source>
        <dbReference type="ARBA" id="ARBA00023263"/>
    </source>
</evidence>
<evidence type="ECO:0000256" key="2">
    <source>
        <dbReference type="ARBA" id="ARBA00006671"/>
    </source>
</evidence>
<accession>A0ABW0M370</accession>
<dbReference type="PANTHER" id="PTHR33420:SF3">
    <property type="entry name" value="FIMBRIAL SUBUNIT ELFA"/>
    <property type="match status" value="1"/>
</dbReference>
<evidence type="ECO:0000256" key="3">
    <source>
        <dbReference type="ARBA" id="ARBA00022729"/>
    </source>
</evidence>
<keyword evidence="7" id="KW-1185">Reference proteome</keyword>